<feature type="signal peptide" evidence="1">
    <location>
        <begin position="1"/>
        <end position="19"/>
    </location>
</feature>
<keyword evidence="1" id="KW-0732">Signal</keyword>
<dbReference type="AlphaFoldDB" id="A0A914Z828"/>
<keyword evidence="2" id="KW-1185">Reference proteome</keyword>
<sequence length="165" mass="18891">MKLFVAGIFAACLCSTVLSGNFDEDVKGGNPKEIQEWYSQPKTWFPLFLYMKSLSSNPDQGKPWFLQRWYNSGLKTDGPILFPSKTDKQNQCHRKSDCSYLSNHQTFDCINGQCSFLPLVSITKEQPKEKYVMKACMNDDDCPGGYICHRRECVPILMKPLITKN</sequence>
<accession>A0A914Z828</accession>
<evidence type="ECO:0000313" key="3">
    <source>
        <dbReference type="WBParaSite" id="PSU_v2.g8056.t1"/>
    </source>
</evidence>
<evidence type="ECO:0000313" key="2">
    <source>
        <dbReference type="Proteomes" id="UP000887577"/>
    </source>
</evidence>
<dbReference type="Proteomes" id="UP000887577">
    <property type="component" value="Unplaced"/>
</dbReference>
<feature type="chain" id="PRO_5036735631" evidence="1">
    <location>
        <begin position="20"/>
        <end position="165"/>
    </location>
</feature>
<dbReference type="WBParaSite" id="PSU_v2.g8056.t1">
    <property type="protein sequence ID" value="PSU_v2.g8056.t1"/>
    <property type="gene ID" value="PSU_v2.g8056"/>
</dbReference>
<evidence type="ECO:0000256" key="1">
    <source>
        <dbReference type="SAM" id="SignalP"/>
    </source>
</evidence>
<protein>
    <submittedName>
        <fullName evidence="3">Uncharacterized protein</fullName>
    </submittedName>
</protein>
<name>A0A914Z828_9BILA</name>
<organism evidence="2 3">
    <name type="scientific">Panagrolaimus superbus</name>
    <dbReference type="NCBI Taxonomy" id="310955"/>
    <lineage>
        <taxon>Eukaryota</taxon>
        <taxon>Metazoa</taxon>
        <taxon>Ecdysozoa</taxon>
        <taxon>Nematoda</taxon>
        <taxon>Chromadorea</taxon>
        <taxon>Rhabditida</taxon>
        <taxon>Tylenchina</taxon>
        <taxon>Panagrolaimomorpha</taxon>
        <taxon>Panagrolaimoidea</taxon>
        <taxon>Panagrolaimidae</taxon>
        <taxon>Panagrolaimus</taxon>
    </lineage>
</organism>
<proteinExistence type="predicted"/>
<reference evidence="3" key="1">
    <citation type="submission" date="2022-11" db="UniProtKB">
        <authorList>
            <consortium name="WormBaseParasite"/>
        </authorList>
    </citation>
    <scope>IDENTIFICATION</scope>
</reference>